<proteinExistence type="predicted"/>
<reference evidence="3" key="1">
    <citation type="submission" date="2023-06" db="EMBL/GenBank/DDBJ databases">
        <authorList>
            <person name="Delattre M."/>
        </authorList>
    </citation>
    <scope>NUCLEOTIDE SEQUENCE</scope>
    <source>
        <strain evidence="3">AF72</strain>
    </source>
</reference>
<feature type="non-terminal residue" evidence="3">
    <location>
        <position position="99"/>
    </location>
</feature>
<keyword evidence="4" id="KW-1185">Reference proteome</keyword>
<accession>A0AA36CLT2</accession>
<name>A0AA36CLT2_9BILA</name>
<organism evidence="3 4">
    <name type="scientific">Mesorhabditis spiculigera</name>
    <dbReference type="NCBI Taxonomy" id="96644"/>
    <lineage>
        <taxon>Eukaryota</taxon>
        <taxon>Metazoa</taxon>
        <taxon>Ecdysozoa</taxon>
        <taxon>Nematoda</taxon>
        <taxon>Chromadorea</taxon>
        <taxon>Rhabditida</taxon>
        <taxon>Rhabditina</taxon>
        <taxon>Rhabditomorpha</taxon>
        <taxon>Rhabditoidea</taxon>
        <taxon>Rhabditidae</taxon>
        <taxon>Mesorhabditinae</taxon>
        <taxon>Mesorhabditis</taxon>
    </lineage>
</organism>
<dbReference type="Proteomes" id="UP001177023">
    <property type="component" value="Unassembled WGS sequence"/>
</dbReference>
<feature type="region of interest" description="Disordered" evidence="1">
    <location>
        <begin position="27"/>
        <end position="83"/>
    </location>
</feature>
<dbReference type="AlphaFoldDB" id="A0AA36CLT2"/>
<dbReference type="EMBL" id="CATQJA010002546">
    <property type="protein sequence ID" value="CAJ0571184.1"/>
    <property type="molecule type" value="Genomic_DNA"/>
</dbReference>
<dbReference type="EMBL" id="CATQJA010002255">
    <property type="protein sequence ID" value="CAJ0570143.1"/>
    <property type="molecule type" value="Genomic_DNA"/>
</dbReference>
<evidence type="ECO:0000313" key="4">
    <source>
        <dbReference type="Proteomes" id="UP001177023"/>
    </source>
</evidence>
<evidence type="ECO:0000313" key="3">
    <source>
        <dbReference type="EMBL" id="CAJ0571184.1"/>
    </source>
</evidence>
<gene>
    <name evidence="2" type="ORF">MSPICULIGERA_LOCUS8590</name>
    <name evidence="3" type="ORF">MSPICULIGERA_LOCUS9606</name>
</gene>
<evidence type="ECO:0000256" key="1">
    <source>
        <dbReference type="SAM" id="MobiDB-lite"/>
    </source>
</evidence>
<evidence type="ECO:0000313" key="2">
    <source>
        <dbReference type="EMBL" id="CAJ0570143.1"/>
    </source>
</evidence>
<sequence>MPKLLRLITPLADAGIIRVSPYQSCIDSAGAGKSTSRPRVQRPPEFGSDLRSRYLRSRSRRHPPSGRPEALARPPCALSPSPGVRALQTHFRRALSGVI</sequence>
<feature type="compositionally biased region" description="Basic residues" evidence="1">
    <location>
        <begin position="53"/>
        <end position="64"/>
    </location>
</feature>
<protein>
    <submittedName>
        <fullName evidence="3">Uncharacterized protein</fullName>
    </submittedName>
</protein>
<comment type="caution">
    <text evidence="3">The sequence shown here is derived from an EMBL/GenBank/DDBJ whole genome shotgun (WGS) entry which is preliminary data.</text>
</comment>